<dbReference type="EMBL" id="MCFL01000025">
    <property type="protein sequence ID" value="ORZ34894.1"/>
    <property type="molecule type" value="Genomic_DNA"/>
</dbReference>
<keyword evidence="2" id="KW-1185">Reference proteome</keyword>
<gene>
    <name evidence="1" type="ORF">BCR44DRAFT_1435355</name>
</gene>
<protein>
    <submittedName>
        <fullName evidence="1">Uncharacterized protein</fullName>
    </submittedName>
</protein>
<evidence type="ECO:0000313" key="2">
    <source>
        <dbReference type="Proteomes" id="UP000193411"/>
    </source>
</evidence>
<accession>A0A1Y2HLP4</accession>
<comment type="caution">
    <text evidence="1">The sequence shown here is derived from an EMBL/GenBank/DDBJ whole genome shotgun (WGS) entry which is preliminary data.</text>
</comment>
<dbReference type="Proteomes" id="UP000193411">
    <property type="component" value="Unassembled WGS sequence"/>
</dbReference>
<reference evidence="1 2" key="1">
    <citation type="submission" date="2016-07" db="EMBL/GenBank/DDBJ databases">
        <title>Pervasive Adenine N6-methylation of Active Genes in Fungi.</title>
        <authorList>
            <consortium name="DOE Joint Genome Institute"/>
            <person name="Mondo S.J."/>
            <person name="Dannebaum R.O."/>
            <person name="Kuo R.C."/>
            <person name="Labutti K."/>
            <person name="Haridas S."/>
            <person name="Kuo A."/>
            <person name="Salamov A."/>
            <person name="Ahrendt S.R."/>
            <person name="Lipzen A."/>
            <person name="Sullivan W."/>
            <person name="Andreopoulos W.B."/>
            <person name="Clum A."/>
            <person name="Lindquist E."/>
            <person name="Daum C."/>
            <person name="Ramamoorthy G.K."/>
            <person name="Gryganskyi A."/>
            <person name="Culley D."/>
            <person name="Magnuson J.K."/>
            <person name="James T.Y."/>
            <person name="O'Malley M.A."/>
            <person name="Stajich J.E."/>
            <person name="Spatafora J.W."/>
            <person name="Visel A."/>
            <person name="Grigoriev I.V."/>
        </authorList>
    </citation>
    <scope>NUCLEOTIDE SEQUENCE [LARGE SCALE GENOMIC DNA]</scope>
    <source>
        <strain evidence="1 2">PL171</strain>
    </source>
</reference>
<sequence>MRPFLSIDQFDEMSPTEQLYGVNVVRVPLTLIIPPYLGDTLLTCLFPTMRS</sequence>
<organism evidence="1 2">
    <name type="scientific">Catenaria anguillulae PL171</name>
    <dbReference type="NCBI Taxonomy" id="765915"/>
    <lineage>
        <taxon>Eukaryota</taxon>
        <taxon>Fungi</taxon>
        <taxon>Fungi incertae sedis</taxon>
        <taxon>Blastocladiomycota</taxon>
        <taxon>Blastocladiomycetes</taxon>
        <taxon>Blastocladiales</taxon>
        <taxon>Catenariaceae</taxon>
        <taxon>Catenaria</taxon>
    </lineage>
</organism>
<proteinExistence type="predicted"/>
<evidence type="ECO:0000313" key="1">
    <source>
        <dbReference type="EMBL" id="ORZ34894.1"/>
    </source>
</evidence>
<name>A0A1Y2HLP4_9FUNG</name>
<dbReference type="AlphaFoldDB" id="A0A1Y2HLP4"/>